<keyword evidence="2" id="KW-0808">Transferase</keyword>
<dbReference type="Gene3D" id="3.40.50.150">
    <property type="entry name" value="Vaccinia Virus protein VP39"/>
    <property type="match status" value="1"/>
</dbReference>
<dbReference type="Proteomes" id="UP000050297">
    <property type="component" value="Unassembled WGS sequence"/>
</dbReference>
<dbReference type="EMBL" id="LJPM01000227">
    <property type="protein sequence ID" value="KPW21180.1"/>
    <property type="molecule type" value="Genomic_DNA"/>
</dbReference>
<dbReference type="InterPro" id="IPR029063">
    <property type="entry name" value="SAM-dependent_MTases_sf"/>
</dbReference>
<proteinExistence type="predicted"/>
<sequence length="263" mass="29989">MNVAQKNTKETDKLFSKQSHHYAAFRFDYPAELYDFIQRNSPDTQQVWDCATGSGQAAINLATTFRHVTATDISAEQISHAPRVPNISFQVLAAENARFAHQQFDAVCVAQAIHWINTSSFYALVDHCLVSEGLLLIVGYAFNEPLTPALDQVINDFQFGVLKDFWPAQTEILFAGLKDLPFPYPRLPTPEMHIQRSWSLQDYVNYTRTWSATQLYIDQHGTDPCIELAVRLAEVWPQDKKHLEFRWKLFVLAGNKPACEGRP</sequence>
<dbReference type="InterPro" id="IPR051052">
    <property type="entry name" value="Diverse_substrate_MTase"/>
</dbReference>
<dbReference type="SUPFAM" id="SSF53335">
    <property type="entry name" value="S-adenosyl-L-methionine-dependent methyltransferases"/>
    <property type="match status" value="1"/>
</dbReference>
<dbReference type="AlphaFoldDB" id="A0A0P9HPZ2"/>
<accession>A0A0P9HPZ2</accession>
<feature type="domain" description="Methyltransferase" evidence="3">
    <location>
        <begin position="47"/>
        <end position="127"/>
    </location>
</feature>
<protein>
    <recommendedName>
        <fullName evidence="3">Methyltransferase domain-containing protein</fullName>
    </recommendedName>
</protein>
<comment type="caution">
    <text evidence="4">The sequence shown here is derived from an EMBL/GenBank/DDBJ whole genome shotgun (WGS) entry which is preliminary data.</text>
</comment>
<organism evidence="4 5">
    <name type="scientific">Pseudomonas syringae pv. aceris</name>
    <dbReference type="NCBI Taxonomy" id="199198"/>
    <lineage>
        <taxon>Bacteria</taxon>
        <taxon>Pseudomonadati</taxon>
        <taxon>Pseudomonadota</taxon>
        <taxon>Gammaproteobacteria</taxon>
        <taxon>Pseudomonadales</taxon>
        <taxon>Pseudomonadaceae</taxon>
        <taxon>Pseudomonas</taxon>
        <taxon>Pseudomonas syringae</taxon>
    </lineage>
</organism>
<dbReference type="GO" id="GO:0032259">
    <property type="term" value="P:methylation"/>
    <property type="evidence" value="ECO:0007669"/>
    <property type="project" value="UniProtKB-KW"/>
</dbReference>
<dbReference type="CDD" id="cd02440">
    <property type="entry name" value="AdoMet_MTases"/>
    <property type="match status" value="1"/>
</dbReference>
<dbReference type="PANTHER" id="PTHR44942:SF4">
    <property type="entry name" value="METHYLTRANSFERASE TYPE 11 DOMAIN-CONTAINING PROTEIN"/>
    <property type="match status" value="1"/>
</dbReference>
<reference evidence="4 5" key="1">
    <citation type="submission" date="2015-09" db="EMBL/GenBank/DDBJ databases">
        <title>Genome announcement of multiple Pseudomonas syringae strains.</title>
        <authorList>
            <person name="Thakur S."/>
            <person name="Wang P.W."/>
            <person name="Gong Y."/>
            <person name="Weir B.S."/>
            <person name="Guttman D.S."/>
        </authorList>
    </citation>
    <scope>NUCLEOTIDE SEQUENCE [LARGE SCALE GENOMIC DNA]</scope>
    <source>
        <strain evidence="4 5">ICMP2802</strain>
    </source>
</reference>
<evidence type="ECO:0000313" key="4">
    <source>
        <dbReference type="EMBL" id="KPW21180.1"/>
    </source>
</evidence>
<evidence type="ECO:0000259" key="3">
    <source>
        <dbReference type="Pfam" id="PF13649"/>
    </source>
</evidence>
<gene>
    <name evidence="4" type="ORF">ALO91_102440</name>
</gene>
<dbReference type="GO" id="GO:0008168">
    <property type="term" value="F:methyltransferase activity"/>
    <property type="evidence" value="ECO:0007669"/>
    <property type="project" value="UniProtKB-KW"/>
</dbReference>
<dbReference type="InterPro" id="IPR041698">
    <property type="entry name" value="Methyltransf_25"/>
</dbReference>
<keyword evidence="1" id="KW-0489">Methyltransferase</keyword>
<dbReference type="PANTHER" id="PTHR44942">
    <property type="entry name" value="METHYLTRANSF_11 DOMAIN-CONTAINING PROTEIN"/>
    <property type="match status" value="1"/>
</dbReference>
<evidence type="ECO:0000313" key="5">
    <source>
        <dbReference type="Proteomes" id="UP000050297"/>
    </source>
</evidence>
<dbReference type="PATRIC" id="fig|199198.5.peg.1026"/>
<dbReference type="Pfam" id="PF13649">
    <property type="entry name" value="Methyltransf_25"/>
    <property type="match status" value="1"/>
</dbReference>
<name>A0A0P9HPZ2_PSESX</name>
<dbReference type="RefSeq" id="WP_003403383.1">
    <property type="nucleotide sequence ID" value="NZ_LGAR01000138.1"/>
</dbReference>
<evidence type="ECO:0000256" key="1">
    <source>
        <dbReference type="ARBA" id="ARBA00022603"/>
    </source>
</evidence>
<evidence type="ECO:0000256" key="2">
    <source>
        <dbReference type="ARBA" id="ARBA00022679"/>
    </source>
</evidence>